<gene>
    <name evidence="2" type="ORF">BACSTE_00163</name>
</gene>
<keyword evidence="1" id="KW-1133">Transmembrane helix</keyword>
<dbReference type="HOGENOM" id="CLU_2420912_0_0_10"/>
<dbReference type="Proteomes" id="UP000004713">
    <property type="component" value="Unassembled WGS sequence"/>
</dbReference>
<proteinExistence type="predicted"/>
<sequence>MVRFIITDTERAVIGRIVMSAPVIAYIMIMNTVMSATVSTIMIRTRIVEMIRIGISNINPERPMPATHINRTEEVGSLHETGILSAAQYPT</sequence>
<reference evidence="2 3" key="2">
    <citation type="submission" date="2007-11" db="EMBL/GenBank/DDBJ databases">
        <authorList>
            <person name="Fulton L."/>
            <person name="Clifton S."/>
            <person name="Fulton B."/>
            <person name="Xu J."/>
            <person name="Minx P."/>
            <person name="Pepin K.H."/>
            <person name="Johnson M."/>
            <person name="Thiruvilangam P."/>
            <person name="Bhonagiri V."/>
            <person name="Nash W.E."/>
            <person name="Mardis E.R."/>
            <person name="Wilson R.K."/>
        </authorList>
    </citation>
    <scope>NUCLEOTIDE SEQUENCE [LARGE SCALE GENOMIC DNA]</scope>
    <source>
        <strain evidence="2 3">ATCC 43183</strain>
    </source>
</reference>
<name>B0NL50_BACSE</name>
<comment type="caution">
    <text evidence="2">The sequence shown here is derived from an EMBL/GenBank/DDBJ whole genome shotgun (WGS) entry which is preliminary data.</text>
</comment>
<accession>B0NL50</accession>
<evidence type="ECO:0000313" key="2">
    <source>
        <dbReference type="EMBL" id="EDS16907.1"/>
    </source>
</evidence>
<keyword evidence="1" id="KW-0472">Membrane</keyword>
<dbReference type="AlphaFoldDB" id="B0NL50"/>
<organism evidence="2 3">
    <name type="scientific">Bacteroides stercoris ATCC 43183</name>
    <dbReference type="NCBI Taxonomy" id="449673"/>
    <lineage>
        <taxon>Bacteria</taxon>
        <taxon>Pseudomonadati</taxon>
        <taxon>Bacteroidota</taxon>
        <taxon>Bacteroidia</taxon>
        <taxon>Bacteroidales</taxon>
        <taxon>Bacteroidaceae</taxon>
        <taxon>Bacteroides</taxon>
    </lineage>
</organism>
<feature type="transmembrane region" description="Helical" evidence="1">
    <location>
        <begin position="23"/>
        <end position="43"/>
    </location>
</feature>
<evidence type="ECO:0000256" key="1">
    <source>
        <dbReference type="SAM" id="Phobius"/>
    </source>
</evidence>
<evidence type="ECO:0000313" key="3">
    <source>
        <dbReference type="Proteomes" id="UP000004713"/>
    </source>
</evidence>
<keyword evidence="1" id="KW-0812">Transmembrane</keyword>
<reference evidence="2 3" key="1">
    <citation type="submission" date="2007-11" db="EMBL/GenBank/DDBJ databases">
        <title>Draft genome sequence of Bacteroides stercoris(ATCC 43183).</title>
        <authorList>
            <person name="Sudarsanam P."/>
            <person name="Ley R."/>
            <person name="Guruge J."/>
            <person name="Turnbaugh P.J."/>
            <person name="Mahowald M."/>
            <person name="Liep D."/>
            <person name="Gordon J."/>
        </authorList>
    </citation>
    <scope>NUCLEOTIDE SEQUENCE [LARGE SCALE GENOMIC DNA]</scope>
    <source>
        <strain evidence="2 3">ATCC 43183</strain>
    </source>
</reference>
<dbReference type="eggNOG" id="ENOG5030PX6">
    <property type="taxonomic scope" value="Bacteria"/>
</dbReference>
<protein>
    <submittedName>
        <fullName evidence="2">Uncharacterized protein</fullName>
    </submittedName>
</protein>
<dbReference type="EMBL" id="ABFZ02000011">
    <property type="protein sequence ID" value="EDS16907.1"/>
    <property type="molecule type" value="Genomic_DNA"/>
</dbReference>